<feature type="compositionally biased region" description="Low complexity" evidence="1">
    <location>
        <begin position="492"/>
        <end position="504"/>
    </location>
</feature>
<feature type="compositionally biased region" description="Polar residues" evidence="1">
    <location>
        <begin position="132"/>
        <end position="155"/>
    </location>
</feature>
<dbReference type="OrthoDB" id="2442564at2759"/>
<feature type="compositionally biased region" description="Low complexity" evidence="1">
    <location>
        <begin position="48"/>
        <end position="78"/>
    </location>
</feature>
<feature type="region of interest" description="Disordered" evidence="1">
    <location>
        <begin position="1"/>
        <end position="97"/>
    </location>
</feature>
<evidence type="ECO:0000313" key="2">
    <source>
        <dbReference type="EMBL" id="KAG0311316.1"/>
    </source>
</evidence>
<protein>
    <submittedName>
        <fullName evidence="2">Uncharacterized protein</fullName>
    </submittedName>
</protein>
<evidence type="ECO:0000313" key="3">
    <source>
        <dbReference type="Proteomes" id="UP000823405"/>
    </source>
</evidence>
<dbReference type="EMBL" id="JAAAIN010000729">
    <property type="protein sequence ID" value="KAG0311316.1"/>
    <property type="molecule type" value="Genomic_DNA"/>
</dbReference>
<feature type="compositionally biased region" description="Low complexity" evidence="1">
    <location>
        <begin position="373"/>
        <end position="383"/>
    </location>
</feature>
<accession>A0A9P6R4W7</accession>
<comment type="caution">
    <text evidence="2">The sequence shown here is derived from an EMBL/GenBank/DDBJ whole genome shotgun (WGS) entry which is preliminary data.</text>
</comment>
<evidence type="ECO:0000256" key="1">
    <source>
        <dbReference type="SAM" id="MobiDB-lite"/>
    </source>
</evidence>
<name>A0A9P6R4W7_9FUNG</name>
<feature type="compositionally biased region" description="Polar residues" evidence="1">
    <location>
        <begin position="9"/>
        <end position="18"/>
    </location>
</feature>
<feature type="compositionally biased region" description="Basic and acidic residues" evidence="1">
    <location>
        <begin position="475"/>
        <end position="491"/>
    </location>
</feature>
<reference evidence="2" key="1">
    <citation type="journal article" date="2020" name="Fungal Divers.">
        <title>Resolving the Mortierellaceae phylogeny through synthesis of multi-gene phylogenetics and phylogenomics.</title>
        <authorList>
            <person name="Vandepol N."/>
            <person name="Liber J."/>
            <person name="Desiro A."/>
            <person name="Na H."/>
            <person name="Kennedy M."/>
            <person name="Barry K."/>
            <person name="Grigoriev I.V."/>
            <person name="Miller A.N."/>
            <person name="O'Donnell K."/>
            <person name="Stajich J.E."/>
            <person name="Bonito G."/>
        </authorList>
    </citation>
    <scope>NUCLEOTIDE SEQUENCE</scope>
    <source>
        <strain evidence="2">NVP60</strain>
    </source>
</reference>
<organism evidence="2 3">
    <name type="scientific">Linnemannia gamsii</name>
    <dbReference type="NCBI Taxonomy" id="64522"/>
    <lineage>
        <taxon>Eukaryota</taxon>
        <taxon>Fungi</taxon>
        <taxon>Fungi incertae sedis</taxon>
        <taxon>Mucoromycota</taxon>
        <taxon>Mortierellomycotina</taxon>
        <taxon>Mortierellomycetes</taxon>
        <taxon>Mortierellales</taxon>
        <taxon>Mortierellaceae</taxon>
        <taxon>Linnemannia</taxon>
    </lineage>
</organism>
<dbReference type="Proteomes" id="UP000823405">
    <property type="component" value="Unassembled WGS sequence"/>
</dbReference>
<keyword evidence="3" id="KW-1185">Reference proteome</keyword>
<proteinExistence type="predicted"/>
<feature type="compositionally biased region" description="Polar residues" evidence="1">
    <location>
        <begin position="506"/>
        <end position="522"/>
    </location>
</feature>
<feature type="region of interest" description="Disordered" evidence="1">
    <location>
        <begin position="132"/>
        <end position="171"/>
    </location>
</feature>
<feature type="compositionally biased region" description="Low complexity" evidence="1">
    <location>
        <begin position="391"/>
        <end position="439"/>
    </location>
</feature>
<sequence length="522" mass="54461">MVPHFPQVPHNSTNTNTPAIPEAIDTAFSDLSMTSSPPQPPQKSALDRSFTATSSPPTSSPLRRSSMTPSSHSHSSDTTNDETISNSNKGAAVLSSSPPLAAGVAAVTASSTKSRRSSKLFGKLVPKFLQTSFGPNNPSGGSKSPRSAVPTSPSPLSAMARPTRSASFTGSTTAPSSFAAAIVAAGGASGTGGGGELAKLPELPSLSNSVLSSNEDWLGLHNGANKDRKAPSPVLLPASPISTVTTVESAHEQPIVTSQFNMSIIAIEEKEESLHSSHSSTYEFRTYNEQLEQERPLSVLPQEDGFSFHKQDHPASFSNHSQYMQVEEDGDYHKDHDDDDSGSPYIIDENCDDDFFLNSVLRKKSSSSPHGDSNTSPTSSPSTRPYPPPLLSTGSWRGSSSGTTPSLSAASGSSSSQASSMAPSPTSPYNPSSSSMYTPAPTPISATPLPYRSNSITNGGNGGGGTTTQMIQPGLDEKRSRLRDAVGEWRRSANASVNSSSAASDMESTPSPVASTSYTGFL</sequence>
<gene>
    <name evidence="2" type="ORF">BGZ97_011931</name>
</gene>
<feature type="region of interest" description="Disordered" evidence="1">
    <location>
        <begin position="363"/>
        <end position="522"/>
    </location>
</feature>
<dbReference type="AlphaFoldDB" id="A0A9P6R4W7"/>